<feature type="region of interest" description="Disordered" evidence="2">
    <location>
        <begin position="534"/>
        <end position="638"/>
    </location>
</feature>
<feature type="region of interest" description="Disordered" evidence="2">
    <location>
        <begin position="101"/>
        <end position="130"/>
    </location>
</feature>
<evidence type="ECO:0000313" key="5">
    <source>
        <dbReference type="Proteomes" id="UP000030108"/>
    </source>
</evidence>
<feature type="region of interest" description="Disordered" evidence="2">
    <location>
        <begin position="452"/>
        <end position="483"/>
    </location>
</feature>
<feature type="compositionally biased region" description="Acidic residues" evidence="2">
    <location>
        <begin position="1474"/>
        <end position="1483"/>
    </location>
</feature>
<feature type="compositionally biased region" description="Polar residues" evidence="2">
    <location>
        <begin position="622"/>
        <end position="638"/>
    </location>
</feature>
<feature type="compositionally biased region" description="Basic and acidic residues" evidence="2">
    <location>
        <begin position="391"/>
        <end position="413"/>
    </location>
</feature>
<feature type="coiled-coil region" evidence="1">
    <location>
        <begin position="44"/>
        <end position="71"/>
    </location>
</feature>
<reference evidence="5" key="1">
    <citation type="journal article" date="2014" name="Genome Announc.">
        <title>Draft genome sequence of the plant-pathogenic soil fungus Rhizoctonia solani anastomosis group 3 strain Rhs1AP.</title>
        <authorList>
            <person name="Cubeta M.A."/>
            <person name="Thomas E."/>
            <person name="Dean R.A."/>
            <person name="Jabaji S."/>
            <person name="Neate S.M."/>
            <person name="Tavantzis S."/>
            <person name="Toda T."/>
            <person name="Vilgalys R."/>
            <person name="Bharathan N."/>
            <person name="Fedorova-Abrams N."/>
            <person name="Pakala S.B."/>
            <person name="Pakala S.M."/>
            <person name="Zafar N."/>
            <person name="Joardar V."/>
            <person name="Losada L."/>
            <person name="Nierman W.C."/>
        </authorList>
    </citation>
    <scope>NUCLEOTIDE SEQUENCE [LARGE SCALE GENOMIC DNA]</scope>
    <source>
        <strain evidence="5">AG-3</strain>
    </source>
</reference>
<feature type="domain" description="Fungal-type protein kinase" evidence="3">
    <location>
        <begin position="1072"/>
        <end position="1520"/>
    </location>
</feature>
<feature type="coiled-coil region" evidence="1">
    <location>
        <begin position="870"/>
        <end position="897"/>
    </location>
</feature>
<feature type="region of interest" description="Disordered" evidence="2">
    <location>
        <begin position="709"/>
        <end position="748"/>
    </location>
</feature>
<keyword evidence="4" id="KW-0418">Kinase</keyword>
<feature type="compositionally biased region" description="Basic and acidic residues" evidence="2">
    <location>
        <begin position="458"/>
        <end position="467"/>
    </location>
</feature>
<feature type="coiled-coil region" evidence="1">
    <location>
        <begin position="210"/>
        <end position="237"/>
    </location>
</feature>
<evidence type="ECO:0000259" key="3">
    <source>
        <dbReference type="Pfam" id="PF17667"/>
    </source>
</evidence>
<sequence length="1679" mass="185805">MLCSTGKHPNQLATLTAHATQLQTRLLVALDTLDSQNLAHASEIATLQESHDKLAARARRLEYERNAANDDLAEMASVLELVIEKVSAANDYKVLAHSDLHLPLPLSPPRTRPGAPSSRRAKPESPTDSSAYTAALVAALTTQLDVIRSQASKDRADAERKISRLETMVELRDVELKRNLSRSINSEVVDSGTESSGSSRMSRGEAIAAYETVAKENERLGKEVTRLKAELVAAEFNRATSEIRTSSSWAQLPDWARPQPVASTSKPKRSPRPLVHSESSDRAPSSMSEPQASPRLLPVLQREDSSASDPTPQRPGPSQPRARSSASTSDYRARSRASRPTVTVSDSNSDDSRITLPQPATKLKRSNLRDSGIGVDSGSEATTSKVKAKSGTKDRRSVESPRSKPDQEQEARGQDLMPLLPALTPSKVRAPRVEMVDLPSTSYIEPSFGVSLRKKGERQRPESRETSRTTIPDLLSPGLIEPALGPTLSPQALSPVGEFLLPPSVISREPPMAPIVPVELVPVLQPPVILQPAPVLHPTLPQSRDRSRSSSRTARHSPLPPVFDLTGLPAYESLTSVPSSKSSPIPQMKSPQNLAVPIDSPIRRQSDPAPNTQTEPPLVRPRSSSVAPSTPPRSTNNTAQFAFITPIHESVEAPSMEAAAAISTAVQAGTTLGINSTNTTFADSAPNTSKATAGGRKLLPMFKFISPVPATPPSMKKRRMTAPSQLSNSTGLGASPKHGIASSPLVRGKPVRESPLQLVMGSVHAARRAEMRVPIMREVGAASGTVTGTGFVPPIVPSAPLNALVAQLVPPPVQLPKLEFPPGTSPETQTVLRGMQAERALLDQAQPSQEDVTPEQMAHVLLIEAECIRLRRDSAEAAALRHEVEILRAQLREQEHEQGGMSDDTATEATIPEAGDTARRRMEYVERDLRTTYPVYFDAEYRVLLSSTTLTCDMPVVSEVPLSSLMNAVLIPIPPKNLKSTFKALRKGNHIQCPEGHDPRWTCLPQDPCDSEQPAGQTFKFVEEITKAIQESHAPESQERVALDITGQVAPVSFRQSTLRPDGFIHFKRPPSTPVEWADIILTMEFSNECTEQKNTHVSLISSMQHIMRTDARRRCVYGLTCENTTARLWYGDRSDFVVSTAFDVNEDWKRLVRIILSILLASPAQLGFDPTMMACPPTNGNSEPRYFITVHNSDTKAVTQYQTVRMLSEVGAESLVGGGTRVWMVQKVVDGVPVGPFYALKDVWVCENRDPEHQLLLQIRNEQPQYSQHFLTPLDYGYVPHDLSEPSSLDNTYKTLRRGKFKFKPTRWTLRIHSVSMLRTTSTSEDSVDCPEDIYNSPWKVDHSHSHLSKDACQHYRLIVEEIGEPVHDLRNFTDVFTAIQGGWEGLHAIHISGRVHRDVSGGNILLVPASGTLGQRGVIMDLEYVKDIDDMSTPHDERTGTTEFMATEVDYTEHHRLSTVRSHLELLNTPLEDPEHEEQELTEQKKTLDLNSASNSQPPFRYNPLHDMESIWWLCIWMMFRLVPSNVQLWHYINNYQKVFFNPLIKEHFVCYPGSFLKHTTHLSWVNSFIESMLEWQQQLDALYYHSYKAQNALSVPLKRIQIGEKTLQSSYDSGKVALEDLKTASMDISVDLMTLSERYRMLQQNVSPTTASSKPKLVFDGVHIPPLKRRCVTLCQ</sequence>
<dbReference type="Gene3D" id="1.10.510.10">
    <property type="entry name" value="Transferase(Phosphotransferase) domain 1"/>
    <property type="match status" value="1"/>
</dbReference>
<organism evidence="4 5">
    <name type="scientific">Rhizoctonia solani AG-3 Rhs1AP</name>
    <dbReference type="NCBI Taxonomy" id="1086054"/>
    <lineage>
        <taxon>Eukaryota</taxon>
        <taxon>Fungi</taxon>
        <taxon>Dikarya</taxon>
        <taxon>Basidiomycota</taxon>
        <taxon>Agaricomycotina</taxon>
        <taxon>Agaricomycetes</taxon>
        <taxon>Cantharellales</taxon>
        <taxon>Ceratobasidiaceae</taxon>
        <taxon>Rhizoctonia</taxon>
    </lineage>
</organism>
<evidence type="ECO:0000256" key="1">
    <source>
        <dbReference type="SAM" id="Coils"/>
    </source>
</evidence>
<dbReference type="InterPro" id="IPR011009">
    <property type="entry name" value="Kinase-like_dom_sf"/>
</dbReference>
<gene>
    <name evidence="4" type="ORF">RSOL_124140</name>
</gene>
<feature type="region of interest" description="Disordered" evidence="2">
    <location>
        <begin position="1473"/>
        <end position="1495"/>
    </location>
</feature>
<comment type="caution">
    <text evidence="4">The sequence shown here is derived from an EMBL/GenBank/DDBJ whole genome shotgun (WGS) entry which is preliminary data.</text>
</comment>
<feature type="compositionally biased region" description="Polar residues" evidence="2">
    <location>
        <begin position="722"/>
        <end position="732"/>
    </location>
</feature>
<feature type="compositionally biased region" description="Polar residues" evidence="2">
    <location>
        <begin position="282"/>
        <end position="291"/>
    </location>
</feature>
<accession>X8J0S1</accession>
<dbReference type="PANTHER" id="PTHR38248:SF2">
    <property type="entry name" value="FUNK1 11"/>
    <property type="match status" value="1"/>
</dbReference>
<dbReference type="EMBL" id="JATN01000322">
    <property type="protein sequence ID" value="EUC55595.1"/>
    <property type="molecule type" value="Genomic_DNA"/>
</dbReference>
<dbReference type="SUPFAM" id="SSF56112">
    <property type="entry name" value="Protein kinase-like (PK-like)"/>
    <property type="match status" value="1"/>
</dbReference>
<name>X8J0S1_9AGAM</name>
<keyword evidence="1" id="KW-0175">Coiled coil</keyword>
<dbReference type="InterPro" id="IPR040976">
    <property type="entry name" value="Pkinase_fungal"/>
</dbReference>
<dbReference type="PANTHER" id="PTHR38248">
    <property type="entry name" value="FUNK1 6"/>
    <property type="match status" value="1"/>
</dbReference>
<feature type="compositionally biased region" description="Polar residues" evidence="2">
    <location>
        <begin position="321"/>
        <end position="330"/>
    </location>
</feature>
<dbReference type="Proteomes" id="UP000030108">
    <property type="component" value="Unassembled WGS sequence"/>
</dbReference>
<dbReference type="GO" id="GO:0016301">
    <property type="term" value="F:kinase activity"/>
    <property type="evidence" value="ECO:0007669"/>
    <property type="project" value="UniProtKB-KW"/>
</dbReference>
<feature type="region of interest" description="Disordered" evidence="2">
    <location>
        <begin position="254"/>
        <end position="426"/>
    </location>
</feature>
<dbReference type="Pfam" id="PF17667">
    <property type="entry name" value="Pkinase_fungal"/>
    <property type="match status" value="1"/>
</dbReference>
<evidence type="ECO:0000256" key="2">
    <source>
        <dbReference type="SAM" id="MobiDB-lite"/>
    </source>
</evidence>
<evidence type="ECO:0000313" key="4">
    <source>
        <dbReference type="EMBL" id="EUC55595.1"/>
    </source>
</evidence>
<proteinExistence type="predicted"/>
<feature type="compositionally biased region" description="Low complexity" evidence="2">
    <location>
        <begin position="573"/>
        <end position="586"/>
    </location>
</feature>
<keyword evidence="4" id="KW-0808">Transferase</keyword>
<dbReference type="OrthoDB" id="3245915at2759"/>
<protein>
    <submittedName>
        <fullName evidence="4">Kinase domain protein</fullName>
    </submittedName>
</protein>